<keyword evidence="3" id="KW-1185">Reference proteome</keyword>
<evidence type="ECO:0000313" key="3">
    <source>
        <dbReference type="Proteomes" id="UP000195913"/>
    </source>
</evidence>
<organism evidence="2 3">
    <name type="scientific">Arthrobacter rhombi</name>
    <dbReference type="NCBI Taxonomy" id="71253"/>
    <lineage>
        <taxon>Bacteria</taxon>
        <taxon>Bacillati</taxon>
        <taxon>Actinomycetota</taxon>
        <taxon>Actinomycetes</taxon>
        <taxon>Micrococcales</taxon>
        <taxon>Micrococcaceae</taxon>
        <taxon>Arthrobacter</taxon>
    </lineage>
</organism>
<dbReference type="InterPro" id="IPR025289">
    <property type="entry name" value="DUF4081"/>
</dbReference>
<dbReference type="PROSITE" id="PS51186">
    <property type="entry name" value="GNAT"/>
    <property type="match status" value="1"/>
</dbReference>
<dbReference type="Pfam" id="PF00583">
    <property type="entry name" value="Acetyltransf_1"/>
    <property type="match status" value="1"/>
</dbReference>
<dbReference type="SUPFAM" id="SSF55729">
    <property type="entry name" value="Acyl-CoA N-acyltransferases (Nat)"/>
    <property type="match status" value="1"/>
</dbReference>
<accession>A0A1R4GVG6</accession>
<dbReference type="Proteomes" id="UP000195913">
    <property type="component" value="Unassembled WGS sequence"/>
</dbReference>
<dbReference type="EMBL" id="FUHW01000051">
    <property type="protein sequence ID" value="SJM72189.1"/>
    <property type="molecule type" value="Genomic_DNA"/>
</dbReference>
<name>A0A1R4GVG6_9MICC</name>
<feature type="domain" description="N-acetyltransferase" evidence="1">
    <location>
        <begin position="163"/>
        <end position="303"/>
    </location>
</feature>
<dbReference type="InterPro" id="IPR000182">
    <property type="entry name" value="GNAT_dom"/>
</dbReference>
<gene>
    <name evidence="2" type="ORF">FM101_14540</name>
</gene>
<proteinExistence type="predicted"/>
<dbReference type="RefSeq" id="WP_087000898.1">
    <property type="nucleotide sequence ID" value="NZ_FUHW01000051.1"/>
</dbReference>
<dbReference type="InterPro" id="IPR016181">
    <property type="entry name" value="Acyl_CoA_acyltransferase"/>
</dbReference>
<reference evidence="2 3" key="1">
    <citation type="submission" date="2017-02" db="EMBL/GenBank/DDBJ databases">
        <authorList>
            <person name="Peterson S.W."/>
        </authorList>
    </citation>
    <scope>NUCLEOTIDE SEQUENCE [LARGE SCALE GENOMIC DNA]</scope>
    <source>
        <strain evidence="2 3">B Ar 00.02</strain>
    </source>
</reference>
<sequence length="303" mass="32154">MSRILSRALPWFPPAKLPYRGGESLGDTVRVLTDEDTAALRGLVAQDPVANIFMDAQLEATGSAAPTPTGSLVLGRYDSGELRSALWVGANLVPIQAGPGDALAFATAVLGMDRQVSSIFGPATAVLPLWDSMRPESSQRAFDVRASQPLMVLDRQPSILPSTSVRRSTMTDFDAVLPACAAMFEEELGYSPLGAGGPFYRSRVRSLIRQGHSFVDRPADGGIRFKAELGTVSPRATQIQGVWVAPEHRGEGLSGPSMAAVAGSALALAPVTSLYVNNYNLAAVATYRRAGFEQVGEFATVLF</sequence>
<dbReference type="Pfam" id="PF13312">
    <property type="entry name" value="DUF4081"/>
    <property type="match status" value="1"/>
</dbReference>
<keyword evidence="2" id="KW-0808">Transferase</keyword>
<dbReference type="GO" id="GO:0016747">
    <property type="term" value="F:acyltransferase activity, transferring groups other than amino-acyl groups"/>
    <property type="evidence" value="ECO:0007669"/>
    <property type="project" value="InterPro"/>
</dbReference>
<evidence type="ECO:0000259" key="1">
    <source>
        <dbReference type="PROSITE" id="PS51186"/>
    </source>
</evidence>
<dbReference type="Gene3D" id="3.40.630.30">
    <property type="match status" value="1"/>
</dbReference>
<dbReference type="AlphaFoldDB" id="A0A1R4GVG6"/>
<evidence type="ECO:0000313" key="2">
    <source>
        <dbReference type="EMBL" id="SJM72189.1"/>
    </source>
</evidence>
<protein>
    <submittedName>
        <fullName evidence="2">GCN5-related N-acetyltransferase, FIGfam019367</fullName>
    </submittedName>
</protein>